<evidence type="ECO:0000313" key="8">
    <source>
        <dbReference type="Proteomes" id="UP001303373"/>
    </source>
</evidence>
<feature type="transmembrane region" description="Helical" evidence="6">
    <location>
        <begin position="42"/>
        <end position="63"/>
    </location>
</feature>
<dbReference type="EMBL" id="CP138592">
    <property type="protein sequence ID" value="WPH04553.1"/>
    <property type="molecule type" value="Genomic_DNA"/>
</dbReference>
<keyword evidence="4 6" id="KW-1133">Transmembrane helix</keyword>
<feature type="transmembrane region" description="Helical" evidence="6">
    <location>
        <begin position="75"/>
        <end position="99"/>
    </location>
</feature>
<accession>A0AAQ3MCE6</accession>
<feature type="transmembrane region" description="Helical" evidence="6">
    <location>
        <begin position="105"/>
        <end position="125"/>
    </location>
</feature>
<dbReference type="PANTHER" id="PTHR45649">
    <property type="entry name" value="AMINO-ACID PERMEASE BAT1"/>
    <property type="match status" value="1"/>
</dbReference>
<feature type="transmembrane region" description="Helical" evidence="6">
    <location>
        <begin position="236"/>
        <end position="256"/>
    </location>
</feature>
<dbReference type="Proteomes" id="UP001303373">
    <property type="component" value="Chromosome 13"/>
</dbReference>
<name>A0AAQ3MCE6_9PEZI</name>
<keyword evidence="8" id="KW-1185">Reference proteome</keyword>
<dbReference type="InterPro" id="IPR002293">
    <property type="entry name" value="AA/rel_permease1"/>
</dbReference>
<dbReference type="GO" id="GO:0022857">
    <property type="term" value="F:transmembrane transporter activity"/>
    <property type="evidence" value="ECO:0007669"/>
    <property type="project" value="InterPro"/>
</dbReference>
<dbReference type="PIRSF" id="PIRSF006060">
    <property type="entry name" value="AA_transporter"/>
    <property type="match status" value="1"/>
</dbReference>
<feature type="transmembrane region" description="Helical" evidence="6">
    <location>
        <begin position="313"/>
        <end position="335"/>
    </location>
</feature>
<keyword evidence="2" id="KW-0813">Transport</keyword>
<sequence length="425" mass="46614">MSLAEMASMAPTAGGQYHWASEFAPPSAQRFISYCTGWLSTIAWQSVIATDCYIIAGIIQALIHVNHDTYEPARWVTTLITIAVVIALAAFNMFAASHLSVAEGIFATFHVFAFVPVVISLWVMAPTTATYDVFFNFKDHGGGWPSTELAALVGQVSCMFVVIGSDSVAHLSEEVEDAAAIVPQAMIWSDVLNAPLAFTMLITYCFSIGDIGKALASPYPFVYVFQNAFQSPGATSGFTVVILILLVMITISAIASTARQAFAFARDNGLPFSSWIKQVNKRYKVPVNAILLTAAFTIMLSLLNIVSTVAINIALSLSTVALMATCIFSISCVTLKRVRKEPLPPARWSLGKYGLAVNMMALLYSLWSFFWSMWPSQYHITAATFNWSPVLFVCLMFFACVLYFADTKRRYEGPAVRVQTWMNNG</sequence>
<reference evidence="7 8" key="1">
    <citation type="submission" date="2023-11" db="EMBL/GenBank/DDBJ databases">
        <title>An acidophilic fungus is an integral part of prey digestion in a carnivorous sundew plant.</title>
        <authorList>
            <person name="Tsai I.J."/>
        </authorList>
    </citation>
    <scope>NUCLEOTIDE SEQUENCE [LARGE SCALE GENOMIC DNA]</scope>
    <source>
        <strain evidence="7">169a</strain>
    </source>
</reference>
<evidence type="ECO:0000256" key="4">
    <source>
        <dbReference type="ARBA" id="ARBA00022989"/>
    </source>
</evidence>
<feature type="transmembrane region" description="Helical" evidence="6">
    <location>
        <begin position="285"/>
        <end position="307"/>
    </location>
</feature>
<evidence type="ECO:0008006" key="9">
    <source>
        <dbReference type="Google" id="ProtNLM"/>
    </source>
</evidence>
<evidence type="ECO:0000256" key="5">
    <source>
        <dbReference type="ARBA" id="ARBA00023136"/>
    </source>
</evidence>
<dbReference type="GO" id="GO:0016020">
    <property type="term" value="C:membrane"/>
    <property type="evidence" value="ECO:0007669"/>
    <property type="project" value="UniProtKB-SubCell"/>
</dbReference>
<evidence type="ECO:0000256" key="6">
    <source>
        <dbReference type="SAM" id="Phobius"/>
    </source>
</evidence>
<keyword evidence="5 6" id="KW-0472">Membrane</keyword>
<evidence type="ECO:0000313" key="7">
    <source>
        <dbReference type="EMBL" id="WPH04553.1"/>
    </source>
</evidence>
<gene>
    <name evidence="7" type="ORF">R9X50_00744500</name>
</gene>
<evidence type="ECO:0000256" key="2">
    <source>
        <dbReference type="ARBA" id="ARBA00022448"/>
    </source>
</evidence>
<protein>
    <recommendedName>
        <fullName evidence="9">Amino acid transporter</fullName>
    </recommendedName>
</protein>
<dbReference type="PANTHER" id="PTHR45649:SF4">
    <property type="entry name" value="TRANSPORTER, PUTATIVE (EUROFUNG)-RELATED"/>
    <property type="match status" value="1"/>
</dbReference>
<dbReference type="AlphaFoldDB" id="A0AAQ3MCE6"/>
<feature type="transmembrane region" description="Helical" evidence="6">
    <location>
        <begin position="355"/>
        <end position="374"/>
    </location>
</feature>
<evidence type="ECO:0000256" key="1">
    <source>
        <dbReference type="ARBA" id="ARBA00004141"/>
    </source>
</evidence>
<proteinExistence type="predicted"/>
<keyword evidence="3 6" id="KW-0812">Transmembrane</keyword>
<comment type="subcellular location">
    <subcellularLocation>
        <location evidence="1">Membrane</location>
        <topology evidence="1">Multi-pass membrane protein</topology>
    </subcellularLocation>
</comment>
<dbReference type="Pfam" id="PF13520">
    <property type="entry name" value="AA_permease_2"/>
    <property type="match status" value="1"/>
</dbReference>
<dbReference type="Gene3D" id="1.20.1740.10">
    <property type="entry name" value="Amino acid/polyamine transporter I"/>
    <property type="match status" value="1"/>
</dbReference>
<organism evidence="7 8">
    <name type="scientific">Acrodontium crateriforme</name>
    <dbReference type="NCBI Taxonomy" id="150365"/>
    <lineage>
        <taxon>Eukaryota</taxon>
        <taxon>Fungi</taxon>
        <taxon>Dikarya</taxon>
        <taxon>Ascomycota</taxon>
        <taxon>Pezizomycotina</taxon>
        <taxon>Dothideomycetes</taxon>
        <taxon>Dothideomycetidae</taxon>
        <taxon>Mycosphaerellales</taxon>
        <taxon>Teratosphaeriaceae</taxon>
        <taxon>Acrodontium</taxon>
    </lineage>
</organism>
<evidence type="ECO:0000256" key="3">
    <source>
        <dbReference type="ARBA" id="ARBA00022692"/>
    </source>
</evidence>
<feature type="transmembrane region" description="Helical" evidence="6">
    <location>
        <begin position="386"/>
        <end position="405"/>
    </location>
</feature>
<feature type="transmembrane region" description="Helical" evidence="6">
    <location>
        <begin position="196"/>
        <end position="216"/>
    </location>
</feature>